<proteinExistence type="predicted"/>
<dbReference type="RefSeq" id="WP_084229933.1">
    <property type="nucleotide sequence ID" value="NZ_FWWR01000009.1"/>
</dbReference>
<evidence type="ECO:0000313" key="3">
    <source>
        <dbReference type="Proteomes" id="UP000192368"/>
    </source>
</evidence>
<keyword evidence="1" id="KW-0472">Membrane</keyword>
<sequence length="50" mass="5523">MDEIMAQISNVGFPIAITFYLLFRIESKLSDLTNSINELSSSIGNLNSKS</sequence>
<accession>A0A1W1UHM8</accession>
<keyword evidence="3" id="KW-1185">Reference proteome</keyword>
<evidence type="ECO:0000313" key="2">
    <source>
        <dbReference type="EMBL" id="SMB80321.1"/>
    </source>
</evidence>
<protein>
    <submittedName>
        <fullName evidence="2">YvrJ protein family protein</fullName>
    </submittedName>
</protein>
<keyword evidence="1" id="KW-1133">Transmembrane helix</keyword>
<dbReference type="OrthoDB" id="2662123at2"/>
<dbReference type="AlphaFoldDB" id="A0A1W1UHM8"/>
<evidence type="ECO:0000256" key="1">
    <source>
        <dbReference type="SAM" id="Phobius"/>
    </source>
</evidence>
<feature type="transmembrane region" description="Helical" evidence="1">
    <location>
        <begin position="6"/>
        <end position="23"/>
    </location>
</feature>
<keyword evidence="1" id="KW-0812">Transmembrane</keyword>
<dbReference type="InterPro" id="IPR024419">
    <property type="entry name" value="YvrJ"/>
</dbReference>
<name>A0A1W1UHM8_PEPAS</name>
<dbReference type="Pfam" id="PF12841">
    <property type="entry name" value="YvrJ"/>
    <property type="match status" value="1"/>
</dbReference>
<reference evidence="3" key="1">
    <citation type="submission" date="2017-04" db="EMBL/GenBank/DDBJ databases">
        <authorList>
            <person name="Varghese N."/>
            <person name="Submissions S."/>
        </authorList>
    </citation>
    <scope>NUCLEOTIDE SEQUENCE [LARGE SCALE GENOMIC DNA]</scope>
    <source>
        <strain evidence="3">DSM 20463</strain>
    </source>
</reference>
<dbReference type="STRING" id="573058.SAMN00017477_0222"/>
<organism evidence="2 3">
    <name type="scientific">Peptoniphilus asaccharolyticus DSM 20463</name>
    <dbReference type="NCBI Taxonomy" id="573058"/>
    <lineage>
        <taxon>Bacteria</taxon>
        <taxon>Bacillati</taxon>
        <taxon>Bacillota</taxon>
        <taxon>Tissierellia</taxon>
        <taxon>Tissierellales</taxon>
        <taxon>Peptoniphilaceae</taxon>
        <taxon>Peptoniphilus</taxon>
    </lineage>
</organism>
<dbReference type="EMBL" id="FWWR01000009">
    <property type="protein sequence ID" value="SMB80321.1"/>
    <property type="molecule type" value="Genomic_DNA"/>
</dbReference>
<dbReference type="Proteomes" id="UP000192368">
    <property type="component" value="Unassembled WGS sequence"/>
</dbReference>
<gene>
    <name evidence="2" type="ORF">SAMN00017477_0222</name>
</gene>